<evidence type="ECO:0000313" key="2">
    <source>
        <dbReference type="EnsemblMetazoa" id="CJA33478.1"/>
    </source>
</evidence>
<keyword evidence="3" id="KW-1185">Reference proteome</keyword>
<sequence>MIVCGADQRKKHCGRYARQIEQSDTERERERRGGQGGNGSKQ</sequence>
<reference evidence="2" key="2">
    <citation type="submission" date="2022-06" db="UniProtKB">
        <authorList>
            <consortium name="EnsemblMetazoa"/>
        </authorList>
    </citation>
    <scope>IDENTIFICATION</scope>
    <source>
        <strain evidence="2">DF5081</strain>
    </source>
</reference>
<accession>A0A8R1IFG0</accession>
<proteinExistence type="predicted"/>
<evidence type="ECO:0000313" key="3">
    <source>
        <dbReference type="Proteomes" id="UP000005237"/>
    </source>
</evidence>
<dbReference type="AlphaFoldDB" id="A0A8R1IFG0"/>
<organism evidence="2 3">
    <name type="scientific">Caenorhabditis japonica</name>
    <dbReference type="NCBI Taxonomy" id="281687"/>
    <lineage>
        <taxon>Eukaryota</taxon>
        <taxon>Metazoa</taxon>
        <taxon>Ecdysozoa</taxon>
        <taxon>Nematoda</taxon>
        <taxon>Chromadorea</taxon>
        <taxon>Rhabditida</taxon>
        <taxon>Rhabditina</taxon>
        <taxon>Rhabditomorpha</taxon>
        <taxon>Rhabditoidea</taxon>
        <taxon>Rhabditidae</taxon>
        <taxon>Peloderinae</taxon>
        <taxon>Caenorhabditis</taxon>
    </lineage>
</organism>
<reference evidence="3" key="1">
    <citation type="submission" date="2010-08" db="EMBL/GenBank/DDBJ databases">
        <authorList>
            <consortium name="Caenorhabditis japonica Sequencing Consortium"/>
            <person name="Wilson R.K."/>
        </authorList>
    </citation>
    <scope>NUCLEOTIDE SEQUENCE [LARGE SCALE GENOMIC DNA]</scope>
    <source>
        <strain evidence="3">DF5081</strain>
    </source>
</reference>
<dbReference type="Proteomes" id="UP000005237">
    <property type="component" value="Unassembled WGS sequence"/>
</dbReference>
<feature type="compositionally biased region" description="Basic and acidic residues" evidence="1">
    <location>
        <begin position="24"/>
        <end position="33"/>
    </location>
</feature>
<dbReference type="EnsemblMetazoa" id="CJA33478.1">
    <property type="protein sequence ID" value="CJA33478.1"/>
    <property type="gene ID" value="WBGene00209325"/>
</dbReference>
<protein>
    <submittedName>
        <fullName evidence="2">Uncharacterized protein</fullName>
    </submittedName>
</protein>
<name>A0A8R1IFG0_CAEJA</name>
<feature type="region of interest" description="Disordered" evidence="1">
    <location>
        <begin position="1"/>
        <end position="42"/>
    </location>
</feature>
<evidence type="ECO:0000256" key="1">
    <source>
        <dbReference type="SAM" id="MobiDB-lite"/>
    </source>
</evidence>